<evidence type="ECO:0000313" key="1">
    <source>
        <dbReference type="EMBL" id="KAI8524160.1"/>
    </source>
</evidence>
<sequence>MSDIYCSKCKRAADVVFVHSAGNTVCSECGEHLPMSLATMTPFVLGAPATLSSPTRASPPLYRSPTALLLTSFHPHLATGGIATSIAPSSWPSGPSY</sequence>
<reference evidence="1" key="1">
    <citation type="submission" date="2022-02" db="EMBL/GenBank/DDBJ databases">
        <title>Plant Genome Project.</title>
        <authorList>
            <person name="Zhang R.-G."/>
        </authorList>
    </citation>
    <scope>NUCLEOTIDE SEQUENCE</scope>
    <source>
        <strain evidence="1">AT1</strain>
    </source>
</reference>
<comment type="caution">
    <text evidence="1">The sequence shown here is derived from an EMBL/GenBank/DDBJ whole genome shotgun (WGS) entry which is preliminary data.</text>
</comment>
<evidence type="ECO:0000313" key="2">
    <source>
        <dbReference type="Proteomes" id="UP001062846"/>
    </source>
</evidence>
<protein>
    <submittedName>
        <fullName evidence="1">Uncharacterized protein</fullName>
    </submittedName>
</protein>
<name>A0ACC0L6L5_RHOML</name>
<dbReference type="EMBL" id="CM046400">
    <property type="protein sequence ID" value="KAI8524160.1"/>
    <property type="molecule type" value="Genomic_DNA"/>
</dbReference>
<accession>A0ACC0L6L5</accession>
<keyword evidence="2" id="KW-1185">Reference proteome</keyword>
<organism evidence="1 2">
    <name type="scientific">Rhododendron molle</name>
    <name type="common">Chinese azalea</name>
    <name type="synonym">Azalea mollis</name>
    <dbReference type="NCBI Taxonomy" id="49168"/>
    <lineage>
        <taxon>Eukaryota</taxon>
        <taxon>Viridiplantae</taxon>
        <taxon>Streptophyta</taxon>
        <taxon>Embryophyta</taxon>
        <taxon>Tracheophyta</taxon>
        <taxon>Spermatophyta</taxon>
        <taxon>Magnoliopsida</taxon>
        <taxon>eudicotyledons</taxon>
        <taxon>Gunneridae</taxon>
        <taxon>Pentapetalae</taxon>
        <taxon>asterids</taxon>
        <taxon>Ericales</taxon>
        <taxon>Ericaceae</taxon>
        <taxon>Ericoideae</taxon>
        <taxon>Rhodoreae</taxon>
        <taxon>Rhododendron</taxon>
    </lineage>
</organism>
<dbReference type="Proteomes" id="UP001062846">
    <property type="component" value="Chromosome 13"/>
</dbReference>
<proteinExistence type="predicted"/>
<gene>
    <name evidence="1" type="ORF">RHMOL_Rhmol13G0128400</name>
</gene>